<feature type="transmembrane region" description="Helical" evidence="1">
    <location>
        <begin position="28"/>
        <end position="44"/>
    </location>
</feature>
<name>A0A0S4LD59_9BACT</name>
<dbReference type="AlphaFoldDB" id="A0A0S4LD59"/>
<feature type="transmembrane region" description="Helical" evidence="1">
    <location>
        <begin position="92"/>
        <end position="117"/>
    </location>
</feature>
<keyword evidence="3" id="KW-1185">Reference proteome</keyword>
<accession>A0A0S4LD59</accession>
<evidence type="ECO:0000313" key="2">
    <source>
        <dbReference type="EMBL" id="CUS35543.1"/>
    </source>
</evidence>
<sequence>MLHRMALRVLPSLSLAVTEEAVRKKKRIVMFVPGLIAFGVYRLAKHLVPIAEPLVLLAVSALVAMVTAVLAYRVGRAAPWSEIIRHDGVRLLSWLVGWIGAVYGIQLSLLVLTLLWIMNYSYLQHPDGPAMMAIIISCTSVARDAFEIGHVRRLAQMGRPFLTFPDGTPLRVLLQHKIGQLGPWILAGLGLGMLAAFPGMLIEDVQGAALVQLFAVTVLGGGLTLCAYFGGLYPSTPWAETLRRMAPGELVKYWWWPGMAFASTYYLVAMGLLLFVLRQPMITTGSAVAMGAIVTAIMALYGYYLGDRRHVEDEQAPQLSSGMLRCPFVMGILGKTIGSTDASGELALDKTGMKG</sequence>
<dbReference type="Proteomes" id="UP000199032">
    <property type="component" value="Unassembled WGS sequence"/>
</dbReference>
<dbReference type="OrthoDB" id="9772363at2"/>
<keyword evidence="1" id="KW-0812">Transmembrane</keyword>
<keyword evidence="1" id="KW-0472">Membrane</keyword>
<organism evidence="2 3">
    <name type="scientific">Candidatus Nitrospira nitrosa</name>
    <dbReference type="NCBI Taxonomy" id="1742972"/>
    <lineage>
        <taxon>Bacteria</taxon>
        <taxon>Pseudomonadati</taxon>
        <taxon>Nitrospirota</taxon>
        <taxon>Nitrospiria</taxon>
        <taxon>Nitrospirales</taxon>
        <taxon>Nitrospiraceae</taxon>
        <taxon>Nitrospira</taxon>
    </lineage>
</organism>
<dbReference type="EMBL" id="CZQA01000008">
    <property type="protein sequence ID" value="CUS35543.1"/>
    <property type="molecule type" value="Genomic_DNA"/>
</dbReference>
<evidence type="ECO:0000313" key="3">
    <source>
        <dbReference type="Proteomes" id="UP000199032"/>
    </source>
</evidence>
<protein>
    <submittedName>
        <fullName evidence="2">Uncharacterized protein</fullName>
    </submittedName>
</protein>
<keyword evidence="1" id="KW-1133">Transmembrane helix</keyword>
<feature type="transmembrane region" description="Helical" evidence="1">
    <location>
        <begin position="181"/>
        <end position="202"/>
    </location>
</feature>
<reference evidence="2 3" key="1">
    <citation type="submission" date="2015-10" db="EMBL/GenBank/DDBJ databases">
        <authorList>
            <person name="Gilbert D.G."/>
        </authorList>
    </citation>
    <scope>NUCLEOTIDE SEQUENCE [LARGE SCALE GENOMIC DNA]</scope>
    <source>
        <strain evidence="2">COMA1</strain>
    </source>
</reference>
<dbReference type="RefSeq" id="WP_090747911.1">
    <property type="nucleotide sequence ID" value="NZ_CZQA01000008.1"/>
</dbReference>
<proteinExistence type="predicted"/>
<feature type="transmembrane region" description="Helical" evidence="1">
    <location>
        <begin position="284"/>
        <end position="304"/>
    </location>
</feature>
<feature type="transmembrane region" description="Helical" evidence="1">
    <location>
        <begin position="253"/>
        <end position="277"/>
    </location>
</feature>
<feature type="transmembrane region" description="Helical" evidence="1">
    <location>
        <begin position="50"/>
        <end position="72"/>
    </location>
</feature>
<evidence type="ECO:0000256" key="1">
    <source>
        <dbReference type="SAM" id="Phobius"/>
    </source>
</evidence>
<feature type="transmembrane region" description="Helical" evidence="1">
    <location>
        <begin position="209"/>
        <end position="233"/>
    </location>
</feature>
<dbReference type="STRING" id="1742972.COMA1_20331"/>
<gene>
    <name evidence="2" type="ORF">COMA1_20331</name>
</gene>